<proteinExistence type="predicted"/>
<reference evidence="2 3" key="1">
    <citation type="journal article" date="2009" name="Proc. Natl. Acad. Sci. U.S.A.">
        <title>Hamiltonella defensa, genome evolution of protective bacterial endosymbiont from pathogenic ancestors.</title>
        <authorList>
            <person name="Degnan P.H."/>
            <person name="Yu Y."/>
            <person name="Sisneros N."/>
            <person name="Wing R.A."/>
            <person name="Moran N.A."/>
        </authorList>
    </citation>
    <scope>NUCLEOTIDE SEQUENCE [LARGE SCALE GENOMIC DNA]</scope>
    <source>
        <strain evidence="3">5AT</strain>
    </source>
</reference>
<evidence type="ECO:0000313" key="2">
    <source>
        <dbReference type="EMBL" id="ACQ68060.1"/>
    </source>
</evidence>
<dbReference type="HOGENOM" id="CLU_3080512_0_0_6"/>
<dbReference type="STRING" id="572265.HDEF_1434"/>
<dbReference type="EMBL" id="CP001277">
    <property type="protein sequence ID" value="ACQ68060.1"/>
    <property type="molecule type" value="Genomic_DNA"/>
</dbReference>
<protein>
    <submittedName>
        <fullName evidence="2">Uncharacterized protein</fullName>
    </submittedName>
</protein>
<organism evidence="2 3">
    <name type="scientific">Hamiltonella defensa subsp. Acyrthosiphon pisum (strain 5AT)</name>
    <dbReference type="NCBI Taxonomy" id="572265"/>
    <lineage>
        <taxon>Bacteria</taxon>
        <taxon>Pseudomonadati</taxon>
        <taxon>Pseudomonadota</taxon>
        <taxon>Gammaproteobacteria</taxon>
        <taxon>Enterobacterales</taxon>
        <taxon>Enterobacteriaceae</taxon>
        <taxon>aphid secondary symbionts</taxon>
        <taxon>Candidatus Williamhamiltonella</taxon>
    </lineage>
</organism>
<evidence type="ECO:0000256" key="1">
    <source>
        <dbReference type="SAM" id="MobiDB-lite"/>
    </source>
</evidence>
<feature type="compositionally biased region" description="Basic residues" evidence="1">
    <location>
        <begin position="11"/>
        <end position="22"/>
    </location>
</feature>
<evidence type="ECO:0000313" key="3">
    <source>
        <dbReference type="Proteomes" id="UP000002334"/>
    </source>
</evidence>
<feature type="region of interest" description="Disordered" evidence="1">
    <location>
        <begin position="1"/>
        <end position="22"/>
    </location>
</feature>
<dbReference type="Proteomes" id="UP000002334">
    <property type="component" value="Chromosome"/>
</dbReference>
<gene>
    <name evidence="2" type="ordered locus">HDEF_1434</name>
</gene>
<dbReference type="AlphaFoldDB" id="C4K667"/>
<dbReference type="KEGG" id="hde:HDEF_1434"/>
<name>C4K667_HAMD5</name>
<sequence>MKKQDRAQEQKRRRRLIRKALSKKTPSFFQTLWAFLKKKGCLNKGDSRPLSP</sequence>
<feature type="compositionally biased region" description="Basic and acidic residues" evidence="1">
    <location>
        <begin position="1"/>
        <end position="10"/>
    </location>
</feature>
<keyword evidence="3" id="KW-1185">Reference proteome</keyword>
<accession>C4K667</accession>